<comment type="similarity">
    <text evidence="1">Belongs to the carbon-nitrogen hydrolase superfamily. NIT1/NIT2 family.</text>
</comment>
<dbReference type="SUPFAM" id="SSF56317">
    <property type="entry name" value="Carbon-nitrogen hydrolase"/>
    <property type="match status" value="1"/>
</dbReference>
<dbReference type="PROSITE" id="PS01227">
    <property type="entry name" value="UPF0012"/>
    <property type="match status" value="1"/>
</dbReference>
<evidence type="ECO:0000256" key="1">
    <source>
        <dbReference type="ARBA" id="ARBA00010613"/>
    </source>
</evidence>
<feature type="domain" description="CN hydrolase" evidence="2">
    <location>
        <begin position="254"/>
        <end position="509"/>
    </location>
</feature>
<dbReference type="PROSITE" id="PS50263">
    <property type="entry name" value="CN_HYDROLASE"/>
    <property type="match status" value="1"/>
</dbReference>
<dbReference type="Pfam" id="PF00795">
    <property type="entry name" value="CN_hydrolase"/>
    <property type="match status" value="1"/>
</dbReference>
<dbReference type="Gene3D" id="3.60.110.10">
    <property type="entry name" value="Carbon-nitrogen hydrolase"/>
    <property type="match status" value="1"/>
</dbReference>
<name>A0A6N3F1J4_9BACT</name>
<dbReference type="InterPro" id="IPR016181">
    <property type="entry name" value="Acyl_CoA_acyltransferase"/>
</dbReference>
<dbReference type="InterPro" id="IPR003010">
    <property type="entry name" value="C-N_Hydrolase"/>
</dbReference>
<proteinExistence type="inferred from homology"/>
<dbReference type="GO" id="GO:0016747">
    <property type="term" value="F:acyltransferase activity, transferring groups other than amino-acyl groups"/>
    <property type="evidence" value="ECO:0007669"/>
    <property type="project" value="InterPro"/>
</dbReference>
<feature type="domain" description="N-acetyltransferase" evidence="3">
    <location>
        <begin position="38"/>
        <end position="234"/>
    </location>
</feature>
<sequence length="538" mass="62159">MKERLTFPSDGEQGLEISCNFAGVKYDEQMENQSITKIQVRPLQIEDYGQLAQSFRRVYSDGSDVFWTHEQIETLLRIFPEGQVVTVADDKIIGCALSIIVDYDLVKGDHTYAKVTGNETFSTHNPKGNILYGIEVFIHPDYRGLRLARRMYEYRKELCEKLNLKAIMFGGRIPNYHKYADKMRPKEYIEQVRKREIYDPVLTFQLSNDFHVRKVMTNYLPNDEESKHYACLLQWDNIYYQPETSETLPAKTTVRVGLVQWQMRGYRTIDDLFEQIEFFVDAVSGYKSDFILFPEYFNAPLMAEFNNLSESQAIRGLAGYTDEIRDRFLQLAISYNINIITGSMPLQRDGNLYNVGFLCRRDGSYEMYEKIHVTPDETKSWGLSGGSMLKTFDTDCAKIGVLICYDVEFPELSRIMADQGMQILFVPYLTDTQNAYSRVRVCAQARAIENECFVVIAGSVGNLPRVHNMDIQYAQSGVFTPCDFAFPTDGRRAEATPNTEMILVSDVDLDLLSELHTYGGVRNLKDRRRDLYEVRFKR</sequence>
<evidence type="ECO:0000259" key="2">
    <source>
        <dbReference type="PROSITE" id="PS50263"/>
    </source>
</evidence>
<dbReference type="Gene3D" id="3.40.630.30">
    <property type="match status" value="1"/>
</dbReference>
<gene>
    <name evidence="4" type="primary">ramA_2</name>
    <name evidence="4" type="ORF">PCLFYP37_02976</name>
</gene>
<dbReference type="InterPro" id="IPR001110">
    <property type="entry name" value="UPF0012_CS"/>
</dbReference>
<evidence type="ECO:0000259" key="3">
    <source>
        <dbReference type="PROSITE" id="PS51186"/>
    </source>
</evidence>
<dbReference type="PANTHER" id="PTHR23088">
    <property type="entry name" value="NITRILASE-RELATED"/>
    <property type="match status" value="1"/>
</dbReference>
<dbReference type="InterPro" id="IPR036526">
    <property type="entry name" value="C-N_Hydrolase_sf"/>
</dbReference>
<dbReference type="CDD" id="cd07574">
    <property type="entry name" value="nitrilase_Rim1_like"/>
    <property type="match status" value="1"/>
</dbReference>
<protein>
    <submittedName>
        <fullName evidence="4">(R)-stereoselective amidase</fullName>
        <ecNumber evidence="4">3.5.1.100</ecNumber>
    </submittedName>
</protein>
<dbReference type="PROSITE" id="PS51186">
    <property type="entry name" value="GNAT"/>
    <property type="match status" value="1"/>
</dbReference>
<dbReference type="PANTHER" id="PTHR23088:SF50">
    <property type="entry name" value="HYDROLASE YHCX"/>
    <property type="match status" value="1"/>
</dbReference>
<reference evidence="4" key="1">
    <citation type="submission" date="2019-11" db="EMBL/GenBank/DDBJ databases">
        <authorList>
            <person name="Feng L."/>
        </authorList>
    </citation>
    <scope>NUCLEOTIDE SEQUENCE</scope>
    <source>
        <strain evidence="4">PclaraLFYP37</strain>
    </source>
</reference>
<dbReference type="InterPro" id="IPR000182">
    <property type="entry name" value="GNAT_dom"/>
</dbReference>
<dbReference type="Pfam" id="PF00583">
    <property type="entry name" value="Acetyltransf_1"/>
    <property type="match status" value="1"/>
</dbReference>
<keyword evidence="4" id="KW-0378">Hydrolase</keyword>
<dbReference type="CDD" id="cd04301">
    <property type="entry name" value="NAT_SF"/>
    <property type="match status" value="1"/>
</dbReference>
<dbReference type="SUPFAM" id="SSF55729">
    <property type="entry name" value="Acyl-CoA N-acyltransferases (Nat)"/>
    <property type="match status" value="1"/>
</dbReference>
<dbReference type="EC" id="3.5.1.100" evidence="4"/>
<evidence type="ECO:0000313" key="4">
    <source>
        <dbReference type="EMBL" id="VYU45900.1"/>
    </source>
</evidence>
<dbReference type="GO" id="GO:0016787">
    <property type="term" value="F:hydrolase activity"/>
    <property type="evidence" value="ECO:0007669"/>
    <property type="project" value="UniProtKB-KW"/>
</dbReference>
<dbReference type="EMBL" id="CACRUT010000016">
    <property type="protein sequence ID" value="VYU45900.1"/>
    <property type="molecule type" value="Genomic_DNA"/>
</dbReference>
<organism evidence="4">
    <name type="scientific">Paraprevotella clara</name>
    <dbReference type="NCBI Taxonomy" id="454154"/>
    <lineage>
        <taxon>Bacteria</taxon>
        <taxon>Pseudomonadati</taxon>
        <taxon>Bacteroidota</taxon>
        <taxon>Bacteroidia</taxon>
        <taxon>Bacteroidales</taxon>
        <taxon>Prevotellaceae</taxon>
        <taxon>Paraprevotella</taxon>
    </lineage>
</organism>
<dbReference type="AlphaFoldDB" id="A0A6N3F1J4"/>
<accession>A0A6N3F1J4</accession>